<dbReference type="GeneID" id="25903387"/>
<dbReference type="AlphaFoldDB" id="A0A0L0G7P0"/>
<protein>
    <submittedName>
        <fullName evidence="2">Uncharacterized protein</fullName>
    </submittedName>
</protein>
<keyword evidence="3" id="KW-1185">Reference proteome</keyword>
<feature type="compositionally biased region" description="Polar residues" evidence="1">
    <location>
        <begin position="190"/>
        <end position="220"/>
    </location>
</feature>
<evidence type="ECO:0000313" key="2">
    <source>
        <dbReference type="EMBL" id="KNC84901.1"/>
    </source>
</evidence>
<gene>
    <name evidence="2" type="ORF">SARC_02883</name>
</gene>
<sequence>MIGNPNITTNAKYSISKAVEFAMHETSNIPTIRELTLALHPNDALPQPGALSTCDASTLIDIATTNPSSTTNQRASHPRTRVLLLTPSPRTTTPSVRLPTHTTTSDSTMSDPNTLESTINKSLHTHLTKHPTSRALRGLLLPPRNNAGTLNEPTLPNNMRMTRQRACQMNAYNESNQHSALANVNHNTILPGESTTLAPSTLTPNNTTPGEQSDTVTSHTAHLALPEEHTPPSNTMPTSTVNNIHTQSSTNRQNISDNTTPGGQSDTAATHTTHLDLG</sequence>
<reference evidence="2 3" key="1">
    <citation type="submission" date="2011-02" db="EMBL/GenBank/DDBJ databases">
        <title>The Genome Sequence of Sphaeroforma arctica JP610.</title>
        <authorList>
            <consortium name="The Broad Institute Genome Sequencing Platform"/>
            <person name="Russ C."/>
            <person name="Cuomo C."/>
            <person name="Young S.K."/>
            <person name="Zeng Q."/>
            <person name="Gargeya S."/>
            <person name="Alvarado L."/>
            <person name="Berlin A."/>
            <person name="Chapman S.B."/>
            <person name="Chen Z."/>
            <person name="Freedman E."/>
            <person name="Gellesch M."/>
            <person name="Goldberg J."/>
            <person name="Griggs A."/>
            <person name="Gujja S."/>
            <person name="Heilman E."/>
            <person name="Heiman D."/>
            <person name="Howarth C."/>
            <person name="Mehta T."/>
            <person name="Neiman D."/>
            <person name="Pearson M."/>
            <person name="Roberts A."/>
            <person name="Saif S."/>
            <person name="Shea T."/>
            <person name="Shenoy N."/>
            <person name="Sisk P."/>
            <person name="Stolte C."/>
            <person name="Sykes S."/>
            <person name="White J."/>
            <person name="Yandava C."/>
            <person name="Burger G."/>
            <person name="Gray M.W."/>
            <person name="Holland P.W.H."/>
            <person name="King N."/>
            <person name="Lang F.B.F."/>
            <person name="Roger A.J."/>
            <person name="Ruiz-Trillo I."/>
            <person name="Haas B."/>
            <person name="Nusbaum C."/>
            <person name="Birren B."/>
        </authorList>
    </citation>
    <scope>NUCLEOTIDE SEQUENCE [LARGE SCALE GENOMIC DNA]</scope>
    <source>
        <strain evidence="2 3">JP610</strain>
    </source>
</reference>
<dbReference type="EMBL" id="KQ241732">
    <property type="protein sequence ID" value="KNC84901.1"/>
    <property type="molecule type" value="Genomic_DNA"/>
</dbReference>
<proteinExistence type="predicted"/>
<feature type="region of interest" description="Disordered" evidence="1">
    <location>
        <begin position="190"/>
        <end position="278"/>
    </location>
</feature>
<evidence type="ECO:0000256" key="1">
    <source>
        <dbReference type="SAM" id="MobiDB-lite"/>
    </source>
</evidence>
<feature type="compositionally biased region" description="Polar residues" evidence="1">
    <location>
        <begin position="231"/>
        <end position="272"/>
    </location>
</feature>
<dbReference type="Proteomes" id="UP000054560">
    <property type="component" value="Unassembled WGS sequence"/>
</dbReference>
<dbReference type="RefSeq" id="XP_014158803.1">
    <property type="nucleotide sequence ID" value="XM_014303328.1"/>
</dbReference>
<evidence type="ECO:0000313" key="3">
    <source>
        <dbReference type="Proteomes" id="UP000054560"/>
    </source>
</evidence>
<feature type="region of interest" description="Disordered" evidence="1">
    <location>
        <begin position="86"/>
        <end position="113"/>
    </location>
</feature>
<accession>A0A0L0G7P0</accession>
<name>A0A0L0G7P0_9EUKA</name>
<organism evidence="2 3">
    <name type="scientific">Sphaeroforma arctica JP610</name>
    <dbReference type="NCBI Taxonomy" id="667725"/>
    <lineage>
        <taxon>Eukaryota</taxon>
        <taxon>Ichthyosporea</taxon>
        <taxon>Ichthyophonida</taxon>
        <taxon>Sphaeroforma</taxon>
    </lineage>
</organism>